<sequence length="75" mass="8584">MTRDELAEKLDRLDPGASLKVPEEVLVQIFDVATLSYNSPQILRSISDFALEHRCTFSFHQHEGAIPCFEKEDTF</sequence>
<reference evidence="1 2" key="2">
    <citation type="submission" date="2020-01" db="EMBL/GenBank/DDBJ databases">
        <title>Microvirga sp. nov., an arsenate reduction bacterium isolated from Tibet hotspring sediments.</title>
        <authorList>
            <person name="Xian W.-D."/>
            <person name="Li W.-J."/>
        </authorList>
    </citation>
    <scope>NUCLEOTIDE SEQUENCE [LARGE SCALE GENOMIC DNA]</scope>
    <source>
        <strain evidence="1 2">KCTC 23863</strain>
    </source>
</reference>
<dbReference type="AlphaFoldDB" id="A0A7X3SPC7"/>
<protein>
    <submittedName>
        <fullName evidence="1">Uncharacterized protein</fullName>
    </submittedName>
</protein>
<accession>A0A7X3SPC7</accession>
<name>A0A7X3SPC7_9HYPH</name>
<dbReference type="EMBL" id="WURB01000007">
    <property type="protein sequence ID" value="MXQ12140.1"/>
    <property type="molecule type" value="Genomic_DNA"/>
</dbReference>
<evidence type="ECO:0000313" key="2">
    <source>
        <dbReference type="Proteomes" id="UP000436483"/>
    </source>
</evidence>
<gene>
    <name evidence="1" type="ORF">GR328_11810</name>
</gene>
<comment type="caution">
    <text evidence="1">The sequence shown here is derived from an EMBL/GenBank/DDBJ whole genome shotgun (WGS) entry which is preliminary data.</text>
</comment>
<keyword evidence="2" id="KW-1185">Reference proteome</keyword>
<evidence type="ECO:0000313" key="1">
    <source>
        <dbReference type="EMBL" id="MXQ12140.1"/>
    </source>
</evidence>
<dbReference type="OrthoDB" id="8020417at2"/>
<organism evidence="1 2">
    <name type="scientific">Microvirga makkahensis</name>
    <dbReference type="NCBI Taxonomy" id="1128670"/>
    <lineage>
        <taxon>Bacteria</taxon>
        <taxon>Pseudomonadati</taxon>
        <taxon>Pseudomonadota</taxon>
        <taxon>Alphaproteobacteria</taxon>
        <taxon>Hyphomicrobiales</taxon>
        <taxon>Methylobacteriaceae</taxon>
        <taxon>Microvirga</taxon>
    </lineage>
</organism>
<proteinExistence type="predicted"/>
<reference evidence="1 2" key="1">
    <citation type="submission" date="2019-12" db="EMBL/GenBank/DDBJ databases">
        <authorList>
            <person name="Yuan C.-G."/>
        </authorList>
    </citation>
    <scope>NUCLEOTIDE SEQUENCE [LARGE SCALE GENOMIC DNA]</scope>
    <source>
        <strain evidence="1 2">KCTC 23863</strain>
    </source>
</reference>
<dbReference type="Proteomes" id="UP000436483">
    <property type="component" value="Unassembled WGS sequence"/>
</dbReference>
<dbReference type="RefSeq" id="WP_160884725.1">
    <property type="nucleotide sequence ID" value="NZ_WURB01000007.1"/>
</dbReference>